<evidence type="ECO:0000256" key="2">
    <source>
        <dbReference type="ARBA" id="ARBA00004906"/>
    </source>
</evidence>
<evidence type="ECO:0000313" key="12">
    <source>
        <dbReference type="EMBL" id="EFA06066.2"/>
    </source>
</evidence>
<dbReference type="STRING" id="7070.D6WQJ0"/>
<evidence type="ECO:0000256" key="5">
    <source>
        <dbReference type="ARBA" id="ARBA00022723"/>
    </source>
</evidence>
<evidence type="ECO:0000256" key="4">
    <source>
        <dbReference type="ARBA" id="ARBA00022679"/>
    </source>
</evidence>
<gene>
    <name evidence="12" type="primary">AUGUSTUS-3.0.2_08901</name>
    <name evidence="12" type="ORF">TcasGA2_TC008901</name>
</gene>
<evidence type="ECO:0000256" key="1">
    <source>
        <dbReference type="ARBA" id="ARBA00000900"/>
    </source>
</evidence>
<dbReference type="InterPro" id="IPR004162">
    <property type="entry name" value="SINA-like_animal"/>
</dbReference>
<name>D6WQJ0_TRICA</name>
<keyword evidence="6 9" id="KW-0863">Zinc-finger</keyword>
<evidence type="ECO:0000313" key="13">
    <source>
        <dbReference type="Proteomes" id="UP000007266"/>
    </source>
</evidence>
<dbReference type="InterPro" id="IPR049548">
    <property type="entry name" value="Sina-like_RING"/>
</dbReference>
<accession>D6WQJ0</accession>
<dbReference type="PANTHER" id="PTHR45877:SF2">
    <property type="entry name" value="E3 UBIQUITIN-PROTEIN LIGASE SINA-RELATED"/>
    <property type="match status" value="1"/>
</dbReference>
<keyword evidence="8 10" id="KW-0862">Zinc</keyword>
<dbReference type="EC" id="2.3.2.27" evidence="10"/>
<dbReference type="GO" id="GO:0043161">
    <property type="term" value="P:proteasome-mediated ubiquitin-dependent protein catabolic process"/>
    <property type="evidence" value="ECO:0000318"/>
    <property type="project" value="GO_Central"/>
</dbReference>
<dbReference type="GO" id="GO:0031624">
    <property type="term" value="F:ubiquitin conjugating enzyme binding"/>
    <property type="evidence" value="ECO:0000318"/>
    <property type="project" value="GO_Central"/>
</dbReference>
<dbReference type="EMBL" id="KQ971354">
    <property type="protein sequence ID" value="EFA06066.2"/>
    <property type="molecule type" value="Genomic_DNA"/>
</dbReference>
<dbReference type="Pfam" id="PF21362">
    <property type="entry name" value="Sina_RING"/>
    <property type="match status" value="1"/>
</dbReference>
<dbReference type="GO" id="GO:0005737">
    <property type="term" value="C:cytoplasm"/>
    <property type="evidence" value="ECO:0000318"/>
    <property type="project" value="GO_Central"/>
</dbReference>
<comment type="domain">
    <text evidence="10">The SBD domain (substrate-binding domain) mediates the interaction with substrate proteins. It is related to the TRAF family.</text>
</comment>
<evidence type="ECO:0000256" key="7">
    <source>
        <dbReference type="ARBA" id="ARBA00022786"/>
    </source>
</evidence>
<comment type="catalytic activity">
    <reaction evidence="1 10">
        <text>S-ubiquitinyl-[E2 ubiquitin-conjugating enzyme]-L-cysteine + [acceptor protein]-L-lysine = [E2 ubiquitin-conjugating enzyme]-L-cysteine + N(6)-ubiquitinyl-[acceptor protein]-L-lysine.</text>
        <dbReference type="EC" id="2.3.2.27"/>
    </reaction>
</comment>
<evidence type="ECO:0000256" key="8">
    <source>
        <dbReference type="ARBA" id="ARBA00022833"/>
    </source>
</evidence>
<comment type="pathway">
    <text evidence="2 10">Protein modification; protein ubiquitination.</text>
</comment>
<reference evidence="12 13" key="2">
    <citation type="journal article" date="2010" name="Nucleic Acids Res.">
        <title>BeetleBase in 2010: revisions to provide comprehensive genomic information for Tribolium castaneum.</title>
        <authorList>
            <person name="Kim H.S."/>
            <person name="Murphy T."/>
            <person name="Xia J."/>
            <person name="Caragea D."/>
            <person name="Park Y."/>
            <person name="Beeman R.W."/>
            <person name="Lorenzen M.D."/>
            <person name="Butcher S."/>
            <person name="Manak J.R."/>
            <person name="Brown S.J."/>
        </authorList>
    </citation>
    <scope>GENOME REANNOTATION</scope>
    <source>
        <strain evidence="12 13">Georgia GA2</strain>
    </source>
</reference>
<dbReference type="Gene3D" id="3.30.40.10">
    <property type="entry name" value="Zinc/RING finger domain, C3HC4 (zinc finger)"/>
    <property type="match status" value="1"/>
</dbReference>
<keyword evidence="5 10" id="KW-0479">Metal-binding</keyword>
<dbReference type="KEGG" id="tca:103313688"/>
<dbReference type="InterPro" id="IPR013083">
    <property type="entry name" value="Znf_RING/FYVE/PHD"/>
</dbReference>
<dbReference type="GO" id="GO:0061630">
    <property type="term" value="F:ubiquitin protein ligase activity"/>
    <property type="evidence" value="ECO:0000318"/>
    <property type="project" value="GO_Central"/>
</dbReference>
<evidence type="ECO:0000256" key="6">
    <source>
        <dbReference type="ARBA" id="ARBA00022771"/>
    </source>
</evidence>
<keyword evidence="7 10" id="KW-0833">Ubl conjugation pathway</keyword>
<dbReference type="Gene3D" id="2.60.210.10">
    <property type="entry name" value="Apoptosis, Tumor Necrosis Factor Receptor Associated Protein 2, Chain A"/>
    <property type="match status" value="1"/>
</dbReference>
<comment type="similarity">
    <text evidence="3 10">Belongs to the SINA (Seven in absentia) family.</text>
</comment>
<dbReference type="OMA" id="QCRERIT"/>
<protein>
    <recommendedName>
        <fullName evidence="10">E3 ubiquitin-protein ligase</fullName>
        <ecNumber evidence="10">2.3.2.27</ecNumber>
    </recommendedName>
</protein>
<proteinExistence type="inferred from homology"/>
<evidence type="ECO:0000256" key="10">
    <source>
        <dbReference type="RuleBase" id="RU201113"/>
    </source>
</evidence>
<evidence type="ECO:0000259" key="11">
    <source>
        <dbReference type="PROSITE" id="PS51081"/>
    </source>
</evidence>
<dbReference type="Proteomes" id="UP000007266">
    <property type="component" value="Linkage group 7"/>
</dbReference>
<dbReference type="Pfam" id="PF03145">
    <property type="entry name" value="Sina_TRAF"/>
    <property type="match status" value="1"/>
</dbReference>
<dbReference type="InterPro" id="IPR008974">
    <property type="entry name" value="TRAF-like"/>
</dbReference>
<keyword evidence="13" id="KW-1185">Reference proteome</keyword>
<dbReference type="SUPFAM" id="SSF49599">
    <property type="entry name" value="TRAF domain-like"/>
    <property type="match status" value="1"/>
</dbReference>
<dbReference type="AlphaFoldDB" id="D6WQJ0"/>
<feature type="domain" description="SIAH-type" evidence="11">
    <location>
        <begin position="65"/>
        <end position="124"/>
    </location>
</feature>
<keyword evidence="4" id="KW-0808">Transferase</keyword>
<dbReference type="PROSITE" id="PS51081">
    <property type="entry name" value="ZF_SIAH"/>
    <property type="match status" value="1"/>
</dbReference>
<dbReference type="PANTHER" id="PTHR45877">
    <property type="entry name" value="E3 UBIQUITIN-PROTEIN LIGASE SIAH2"/>
    <property type="match status" value="1"/>
</dbReference>
<dbReference type="HOGENOM" id="CLU_028215_0_1_1"/>
<comment type="function">
    <text evidence="10">E3 ubiquitin-protein ligase that mediates ubiquitination and subsequent proteasomal degradation of target proteins. E3 ubiquitin ligases accept ubiquitin from an E2 ubiquitin-conjugating enzyme in the form of a thioester and then directly transfers the ubiquitin to targeted substrates.</text>
</comment>
<comment type="domain">
    <text evidence="10">The RING-type zinc finger domain is essential for ubiquitin ligase activity.</text>
</comment>
<dbReference type="Pfam" id="PF21361">
    <property type="entry name" value="Sina_ZnF"/>
    <property type="match status" value="1"/>
</dbReference>
<dbReference type="InterPro" id="IPR013010">
    <property type="entry name" value="Znf_SIAH"/>
</dbReference>
<reference evidence="12 13" key="1">
    <citation type="journal article" date="2008" name="Nature">
        <title>The genome of the model beetle and pest Tribolium castaneum.</title>
        <authorList>
            <consortium name="Tribolium Genome Sequencing Consortium"/>
            <person name="Richards S."/>
            <person name="Gibbs R.A."/>
            <person name="Weinstock G.M."/>
            <person name="Brown S.J."/>
            <person name="Denell R."/>
            <person name="Beeman R.W."/>
            <person name="Gibbs R."/>
            <person name="Beeman R.W."/>
            <person name="Brown S.J."/>
            <person name="Bucher G."/>
            <person name="Friedrich M."/>
            <person name="Grimmelikhuijzen C.J."/>
            <person name="Klingler M."/>
            <person name="Lorenzen M."/>
            <person name="Richards S."/>
            <person name="Roth S."/>
            <person name="Schroder R."/>
            <person name="Tautz D."/>
            <person name="Zdobnov E.M."/>
            <person name="Muzny D."/>
            <person name="Gibbs R.A."/>
            <person name="Weinstock G.M."/>
            <person name="Attaway T."/>
            <person name="Bell S."/>
            <person name="Buhay C.J."/>
            <person name="Chandrabose M.N."/>
            <person name="Chavez D."/>
            <person name="Clerk-Blankenburg K.P."/>
            <person name="Cree A."/>
            <person name="Dao M."/>
            <person name="Davis C."/>
            <person name="Chacko J."/>
            <person name="Dinh H."/>
            <person name="Dugan-Rocha S."/>
            <person name="Fowler G."/>
            <person name="Garner T.T."/>
            <person name="Garnes J."/>
            <person name="Gnirke A."/>
            <person name="Hawes A."/>
            <person name="Hernandez J."/>
            <person name="Hines S."/>
            <person name="Holder M."/>
            <person name="Hume J."/>
            <person name="Jhangiani S.N."/>
            <person name="Joshi V."/>
            <person name="Khan Z.M."/>
            <person name="Jackson L."/>
            <person name="Kovar C."/>
            <person name="Kowis A."/>
            <person name="Lee S."/>
            <person name="Lewis L.R."/>
            <person name="Margolis J."/>
            <person name="Morgan M."/>
            <person name="Nazareth L.V."/>
            <person name="Nguyen N."/>
            <person name="Okwuonu G."/>
            <person name="Parker D."/>
            <person name="Richards S."/>
            <person name="Ruiz S.J."/>
            <person name="Santibanez J."/>
            <person name="Savard J."/>
            <person name="Scherer S.E."/>
            <person name="Schneider B."/>
            <person name="Sodergren E."/>
            <person name="Tautz D."/>
            <person name="Vattahil S."/>
            <person name="Villasana D."/>
            <person name="White C.S."/>
            <person name="Wright R."/>
            <person name="Park Y."/>
            <person name="Beeman R.W."/>
            <person name="Lord J."/>
            <person name="Oppert B."/>
            <person name="Lorenzen M."/>
            <person name="Brown S."/>
            <person name="Wang L."/>
            <person name="Savard J."/>
            <person name="Tautz D."/>
            <person name="Richards S."/>
            <person name="Weinstock G."/>
            <person name="Gibbs R.A."/>
            <person name="Liu Y."/>
            <person name="Worley K."/>
            <person name="Weinstock G."/>
            <person name="Elsik C.G."/>
            <person name="Reese J.T."/>
            <person name="Elhaik E."/>
            <person name="Landan G."/>
            <person name="Graur D."/>
            <person name="Arensburger P."/>
            <person name="Atkinson P."/>
            <person name="Beeman R.W."/>
            <person name="Beidler J."/>
            <person name="Brown S.J."/>
            <person name="Demuth J.P."/>
            <person name="Drury D.W."/>
            <person name="Du Y.Z."/>
            <person name="Fujiwara H."/>
            <person name="Lorenzen M."/>
            <person name="Maselli V."/>
            <person name="Osanai M."/>
            <person name="Park Y."/>
            <person name="Robertson H.M."/>
            <person name="Tu Z."/>
            <person name="Wang J.J."/>
            <person name="Wang S."/>
            <person name="Richards S."/>
            <person name="Song H."/>
            <person name="Zhang L."/>
            <person name="Sodergren E."/>
            <person name="Werner D."/>
            <person name="Stanke M."/>
            <person name="Morgenstern B."/>
            <person name="Solovyev V."/>
            <person name="Kosarev P."/>
            <person name="Brown G."/>
            <person name="Chen H.C."/>
            <person name="Ermolaeva O."/>
            <person name="Hlavina W."/>
            <person name="Kapustin Y."/>
            <person name="Kiryutin B."/>
            <person name="Kitts P."/>
            <person name="Maglott D."/>
            <person name="Pruitt K."/>
            <person name="Sapojnikov V."/>
            <person name="Souvorov A."/>
            <person name="Mackey A.J."/>
            <person name="Waterhouse R.M."/>
            <person name="Wyder S."/>
            <person name="Zdobnov E.M."/>
            <person name="Zdobnov E.M."/>
            <person name="Wyder S."/>
            <person name="Kriventseva E.V."/>
            <person name="Kadowaki T."/>
            <person name="Bork P."/>
            <person name="Aranda M."/>
            <person name="Bao R."/>
            <person name="Beermann A."/>
            <person name="Berns N."/>
            <person name="Bolognesi R."/>
            <person name="Bonneton F."/>
            <person name="Bopp D."/>
            <person name="Brown S.J."/>
            <person name="Bucher G."/>
            <person name="Butts T."/>
            <person name="Chaumot A."/>
            <person name="Denell R.E."/>
            <person name="Ferrier D.E."/>
            <person name="Friedrich M."/>
            <person name="Gordon C.M."/>
            <person name="Jindra M."/>
            <person name="Klingler M."/>
            <person name="Lan Q."/>
            <person name="Lattorff H.M."/>
            <person name="Laudet V."/>
            <person name="von Levetsow C."/>
            <person name="Liu Z."/>
            <person name="Lutz R."/>
            <person name="Lynch J.A."/>
            <person name="da Fonseca R.N."/>
            <person name="Posnien N."/>
            <person name="Reuter R."/>
            <person name="Roth S."/>
            <person name="Savard J."/>
            <person name="Schinko J.B."/>
            <person name="Schmitt C."/>
            <person name="Schoppmeier M."/>
            <person name="Schroder R."/>
            <person name="Shippy T.D."/>
            <person name="Simonnet F."/>
            <person name="Marques-Souza H."/>
            <person name="Tautz D."/>
            <person name="Tomoyasu Y."/>
            <person name="Trauner J."/>
            <person name="Van der Zee M."/>
            <person name="Vervoort M."/>
            <person name="Wittkopp N."/>
            <person name="Wimmer E.A."/>
            <person name="Yang X."/>
            <person name="Jones A.K."/>
            <person name="Sattelle D.B."/>
            <person name="Ebert P.R."/>
            <person name="Nelson D."/>
            <person name="Scott J.G."/>
            <person name="Beeman R.W."/>
            <person name="Muthukrishnan S."/>
            <person name="Kramer K.J."/>
            <person name="Arakane Y."/>
            <person name="Beeman R.W."/>
            <person name="Zhu Q."/>
            <person name="Hogenkamp D."/>
            <person name="Dixit R."/>
            <person name="Oppert B."/>
            <person name="Jiang H."/>
            <person name="Zou Z."/>
            <person name="Marshall J."/>
            <person name="Elpidina E."/>
            <person name="Vinokurov K."/>
            <person name="Oppert C."/>
            <person name="Zou Z."/>
            <person name="Evans J."/>
            <person name="Lu Z."/>
            <person name="Zhao P."/>
            <person name="Sumathipala N."/>
            <person name="Altincicek B."/>
            <person name="Vilcinskas A."/>
            <person name="Williams M."/>
            <person name="Hultmark D."/>
            <person name="Hetru C."/>
            <person name="Jiang H."/>
            <person name="Grimmelikhuijzen C.J."/>
            <person name="Hauser F."/>
            <person name="Cazzamali G."/>
            <person name="Williamson M."/>
            <person name="Park Y."/>
            <person name="Li B."/>
            <person name="Tanaka Y."/>
            <person name="Predel R."/>
            <person name="Neupert S."/>
            <person name="Schachtner J."/>
            <person name="Verleyen P."/>
            <person name="Raible F."/>
            <person name="Bork P."/>
            <person name="Friedrich M."/>
            <person name="Walden K.K."/>
            <person name="Robertson H.M."/>
            <person name="Angeli S."/>
            <person name="Foret S."/>
            <person name="Bucher G."/>
            <person name="Schuetz S."/>
            <person name="Maleszka R."/>
            <person name="Wimmer E.A."/>
            <person name="Beeman R.W."/>
            <person name="Lorenzen M."/>
            <person name="Tomoyasu Y."/>
            <person name="Miller S.C."/>
            <person name="Grossmann D."/>
            <person name="Bucher G."/>
        </authorList>
    </citation>
    <scope>NUCLEOTIDE SEQUENCE [LARGE SCALE GENOMIC DNA]</scope>
    <source>
        <strain evidence="12 13">Georgia GA2</strain>
    </source>
</reference>
<dbReference type="GO" id="GO:0016567">
    <property type="term" value="P:protein ubiquitination"/>
    <property type="evidence" value="ECO:0007669"/>
    <property type="project" value="UniProtKB-UniPathway"/>
</dbReference>
<evidence type="ECO:0000256" key="3">
    <source>
        <dbReference type="ARBA" id="ARBA00009119"/>
    </source>
</evidence>
<dbReference type="InterPro" id="IPR018121">
    <property type="entry name" value="7-in-absentia-prot_TRAF-dom"/>
</dbReference>
<dbReference type="InParanoid" id="D6WQJ0"/>
<organism evidence="12 13">
    <name type="scientific">Tribolium castaneum</name>
    <name type="common">Red flour beetle</name>
    <dbReference type="NCBI Taxonomy" id="7070"/>
    <lineage>
        <taxon>Eukaryota</taxon>
        <taxon>Metazoa</taxon>
        <taxon>Ecdysozoa</taxon>
        <taxon>Arthropoda</taxon>
        <taxon>Hexapoda</taxon>
        <taxon>Insecta</taxon>
        <taxon>Pterygota</taxon>
        <taxon>Neoptera</taxon>
        <taxon>Endopterygota</taxon>
        <taxon>Coleoptera</taxon>
        <taxon>Polyphaga</taxon>
        <taxon>Cucujiformia</taxon>
        <taxon>Tenebrionidae</taxon>
        <taxon>Tenebrionidae incertae sedis</taxon>
        <taxon>Tribolium</taxon>
    </lineage>
</organism>
<dbReference type="GO" id="GO:0008270">
    <property type="term" value="F:zinc ion binding"/>
    <property type="evidence" value="ECO:0007669"/>
    <property type="project" value="UniProtKB-KW"/>
</dbReference>
<dbReference type="OrthoDB" id="6677380at2759"/>
<sequence length="249" mass="29499">MNSLNCELLKVVKCPSCSQYMKAPIYVCVKGHSICDSCWDIASCPICKLGMSDTRNFSLESVCTVLQYPCSNEMRGCSHYMKLEEFAEHQERCDYRNYRCMFEKYCCWQGTRDKLKKHYVDKHDNNVLIGSTSMCLWKEDQPDYTVHLLLAFDELFYVHKRLRDDVMHWAVQYIGRPEDVILYYFEIQIFTDQFNDRKLEFSEICHDDIMENIDDIIDTGFCVSVRMPILQTYINNEGVVFYKIEIKRA</sequence>
<dbReference type="UniPathway" id="UPA00143"/>
<dbReference type="eggNOG" id="KOG3002">
    <property type="taxonomic scope" value="Eukaryota"/>
</dbReference>
<evidence type="ECO:0000256" key="9">
    <source>
        <dbReference type="PROSITE-ProRule" id="PRU00455"/>
    </source>
</evidence>